<accession>A0A6J4JES4</accession>
<evidence type="ECO:0000256" key="8">
    <source>
        <dbReference type="SAM" id="MobiDB-lite"/>
    </source>
</evidence>
<keyword evidence="4 7" id="KW-0689">Ribosomal protein</keyword>
<evidence type="ECO:0000256" key="6">
    <source>
        <dbReference type="ARBA" id="ARBA00035243"/>
    </source>
</evidence>
<dbReference type="GO" id="GO:0003735">
    <property type="term" value="F:structural constituent of ribosome"/>
    <property type="evidence" value="ECO:0007669"/>
    <property type="project" value="UniProtKB-UniRule"/>
</dbReference>
<protein>
    <recommendedName>
        <fullName evidence="6 7">Large ribosomal subunit protein uL3</fullName>
    </recommendedName>
</protein>
<dbReference type="Gene3D" id="2.40.30.10">
    <property type="entry name" value="Translation factors"/>
    <property type="match status" value="1"/>
</dbReference>
<sequence length="208" mass="22315">MSVKAILGKKVGMTQIFDAEGRVVPVTVLACGPCIVTQVKTVDKDGYSAAQLGFEDIKETRLTRPEQGHLAKAGVRPKRFLREVEIQEGQSVTVGQEIKADVFAEGEKVQIAGTSKGKGFAGVMKRHGFHGGEMTHGSMIHRKPMSAGATDPARVFKGTKRPGRMGNERVTQQGLKVVQVDLDRNLLLIKGAVPGANGGLVLVQKSHH</sequence>
<dbReference type="Gene3D" id="3.30.160.810">
    <property type="match status" value="1"/>
</dbReference>
<dbReference type="FunFam" id="2.40.30.10:FF:000004">
    <property type="entry name" value="50S ribosomal protein L3"/>
    <property type="match status" value="1"/>
</dbReference>
<proteinExistence type="inferred from homology"/>
<name>A0A6J4JES4_9BACT</name>
<evidence type="ECO:0000256" key="3">
    <source>
        <dbReference type="ARBA" id="ARBA00022884"/>
    </source>
</evidence>
<dbReference type="InterPro" id="IPR000597">
    <property type="entry name" value="Ribosomal_uL3"/>
</dbReference>
<dbReference type="SUPFAM" id="SSF50447">
    <property type="entry name" value="Translation proteins"/>
    <property type="match status" value="1"/>
</dbReference>
<feature type="region of interest" description="Disordered" evidence="8">
    <location>
        <begin position="143"/>
        <end position="166"/>
    </location>
</feature>
<dbReference type="Pfam" id="PF00297">
    <property type="entry name" value="Ribosomal_L3"/>
    <property type="match status" value="1"/>
</dbReference>
<dbReference type="NCBIfam" id="TIGR03625">
    <property type="entry name" value="L3_bact"/>
    <property type="match status" value="1"/>
</dbReference>
<dbReference type="GO" id="GO:0022625">
    <property type="term" value="C:cytosolic large ribosomal subunit"/>
    <property type="evidence" value="ECO:0007669"/>
    <property type="project" value="TreeGrafter"/>
</dbReference>
<dbReference type="FunFam" id="3.30.160.810:FF:000001">
    <property type="entry name" value="50S ribosomal protein L3"/>
    <property type="match status" value="1"/>
</dbReference>
<comment type="similarity">
    <text evidence="1 7">Belongs to the universal ribosomal protein uL3 family.</text>
</comment>
<dbReference type="HAMAP" id="MF_01325_B">
    <property type="entry name" value="Ribosomal_uL3_B"/>
    <property type="match status" value="1"/>
</dbReference>
<dbReference type="PANTHER" id="PTHR11229:SF16">
    <property type="entry name" value="LARGE RIBOSOMAL SUBUNIT PROTEIN UL3C"/>
    <property type="match status" value="1"/>
</dbReference>
<evidence type="ECO:0000256" key="5">
    <source>
        <dbReference type="ARBA" id="ARBA00023274"/>
    </source>
</evidence>
<evidence type="ECO:0000256" key="4">
    <source>
        <dbReference type="ARBA" id="ARBA00022980"/>
    </source>
</evidence>
<dbReference type="InterPro" id="IPR019927">
    <property type="entry name" value="Ribosomal_uL3_bac/org-type"/>
</dbReference>
<keyword evidence="3 7" id="KW-0694">RNA-binding</keyword>
<evidence type="ECO:0000256" key="7">
    <source>
        <dbReference type="HAMAP-Rule" id="MF_01325"/>
    </source>
</evidence>
<organism evidence="9">
    <name type="scientific">uncultured Armatimonadetes bacterium</name>
    <dbReference type="NCBI Taxonomy" id="157466"/>
    <lineage>
        <taxon>Bacteria</taxon>
        <taxon>Bacillati</taxon>
        <taxon>Armatimonadota</taxon>
        <taxon>environmental samples</taxon>
    </lineage>
</organism>
<dbReference type="GO" id="GO:0019843">
    <property type="term" value="F:rRNA binding"/>
    <property type="evidence" value="ECO:0007669"/>
    <property type="project" value="UniProtKB-UniRule"/>
</dbReference>
<evidence type="ECO:0000313" key="9">
    <source>
        <dbReference type="EMBL" id="CAA9276956.1"/>
    </source>
</evidence>
<keyword evidence="5 7" id="KW-0687">Ribonucleoprotein</keyword>
<comment type="subunit">
    <text evidence="7">Part of the 50S ribosomal subunit. Forms a cluster with proteins L14 and L19.</text>
</comment>
<evidence type="ECO:0000256" key="1">
    <source>
        <dbReference type="ARBA" id="ARBA00006540"/>
    </source>
</evidence>
<dbReference type="PANTHER" id="PTHR11229">
    <property type="entry name" value="50S RIBOSOMAL PROTEIN L3"/>
    <property type="match status" value="1"/>
</dbReference>
<keyword evidence="2 7" id="KW-0699">rRNA-binding</keyword>
<gene>
    <name evidence="7" type="primary">rplC</name>
    <name evidence="9" type="ORF">AVDCRST_MAG63-3291</name>
</gene>
<comment type="function">
    <text evidence="7">One of the primary rRNA binding proteins, it binds directly near the 3'-end of the 23S rRNA, where it nucleates assembly of the 50S subunit.</text>
</comment>
<dbReference type="EMBL" id="CADCTO010000433">
    <property type="protein sequence ID" value="CAA9276956.1"/>
    <property type="molecule type" value="Genomic_DNA"/>
</dbReference>
<reference evidence="9" key="1">
    <citation type="submission" date="2020-02" db="EMBL/GenBank/DDBJ databases">
        <authorList>
            <person name="Meier V. D."/>
        </authorList>
    </citation>
    <scope>NUCLEOTIDE SEQUENCE</scope>
    <source>
        <strain evidence="9">AVDCRST_MAG63</strain>
    </source>
</reference>
<dbReference type="InterPro" id="IPR009000">
    <property type="entry name" value="Transl_B-barrel_sf"/>
</dbReference>
<dbReference type="AlphaFoldDB" id="A0A6J4JES4"/>
<evidence type="ECO:0000256" key="2">
    <source>
        <dbReference type="ARBA" id="ARBA00022730"/>
    </source>
</evidence>
<dbReference type="GO" id="GO:0006412">
    <property type="term" value="P:translation"/>
    <property type="evidence" value="ECO:0007669"/>
    <property type="project" value="UniProtKB-UniRule"/>
</dbReference>